<keyword evidence="6" id="KW-0906">Nuclear pore complex</keyword>
<evidence type="ECO:0000259" key="10">
    <source>
        <dbReference type="Pfam" id="PF10487"/>
    </source>
</evidence>
<evidence type="ECO:0000256" key="6">
    <source>
        <dbReference type="ARBA" id="ARBA00023132"/>
    </source>
</evidence>
<dbReference type="GO" id="GO:0006999">
    <property type="term" value="P:nuclear pore organization"/>
    <property type="evidence" value="ECO:0007669"/>
    <property type="project" value="EnsemblFungi"/>
</dbReference>
<sequence length="1624" mass="184041">MAAQLGDDALSFVHVEYFLNSYQLNPSDAEVSFRKINTFLNKFKDLIVDVGQFNETGGNTTPVSSLSLRGVTYGNIDKGSCEQASLLSKHLGLNYDECLRVIAQTKLKTDDKISLMSLADSIYRERNAVLTTMLLLLNSGNLPVIQSDFVSIIATNNFTICENLISILQNTLSKIDADISEVTDELTGREWQELWQLKKSQDLIFVTNILRTLTYLTLNTNTPTHIVDQWFTFLRKTRNQVVFLRDITYSSVPELIGRTIESLIVVNSILILGLDSTSSSINLEAPFYSDVNCFKHIHDVLKDEPTNPVILYMWSFVLFTKSFMLEESPDTELPFIQQVFGKTPISQLTSIFAARAESTGVLQSIKEVSESLSSESFYPAILSSFLTLSLNFIPINVQTSDMIKQVLLRTPKEFTEKFLTSDAFEKQLTILRAKLPLLEEALLPLVNISAAHTQFANFEWKELNTYTTKFKLGELDYDIVDDDTNAPNMDLIVLKKEALVKPYFNIDEKALISIPEDTKGKILPTPRSGDDDVIVFLYNYNGWSLLGFVLQNICDAYLASSDGLDESTEYLMVSILDLISNVFSKRTSYERSLEIMQHLSSYTRENDIVPVIFKIFEHSLHKRNYKVLCICSNFVLSLFSNFPQFVWSHWARSDLLDRNGKTGMAEVVLGSIELPLGKYDFTISLIKLANEMVTEAVSLKSDFPLKTKRDMLDKLITHLLDVYESYQFWKYTDVIQRFELGFHLNSLFTKVLYNVYGIDPSSPPDKKITNVLASPGYRIVNAFLGSQSPDVRAAKSLLNILNSPLNSQISLLGDKAFGFIYLRLVKHSYELAFLLISIRGSLKMHPSTLERMIFGASSNLVDIYNSIPTLKRYIVRLFKSLVEVPWTDDYLFLLSYLGQRHSKMLLNSISTDLEGPLADHKLAKDIYMFFSALMESKQDGLSILFLTGDIASNKTEEQEQQPADKKSILSVLKKNALHLDELPESVGCCLLDAIAYAFNTWANAKDSKADSEFISALLNHLKNFQPTPASTKEDMIALSGRYKLISRVVEIFALYLFISADVDPQIFQLLNHTDLSKIINPFFEIDGYNETLHENLHENFEKKWPKLKLTCFTMSPLFQSSGFSNDMVFAIPLMDQFFGNDEKWIGTGEIQGYRDEVFEASINLQYVSQQIAAAKAWGALLTTFIKKTTQPLKDTFIDLVSHFLQVNIDSGIKSPLLTQVYFERLELSFYIFYAFQKRAEPVPEKKLLKLLDQIIIVFKSDEVNYLGNISHSRNRNFYRPILRCALILLDLVTTGTHFVELASDSLLEFFELSFCKGFHLILSEILSDISTSTSNGKQAVVYNMASRIQDLFLLLSLFTKIRALKPSESFNLILASSLNEVGTVKVILSLYSTSHLLKVNDEAILGPLTLTFVSELCSIKNVAEKFIINGLFAVLLESPVSVAIQQGDVRPESRPSLHNLWTNGLLSIILLLLSEFGIKVLPECCLFISYFTEQVSTAVLRWSDGKLAVSTALIKETSQLVLLQKMLSALDYQSYLLNSKTQYLVDENEKLFELLPGLDTDQEKRALSVALNRLLTHPKYLNSRIVPTSLEEARLLEEEHTRVEFVKHISREIKKLQESLFKDT</sequence>
<evidence type="ECO:0000256" key="8">
    <source>
        <dbReference type="ARBA" id="ARBA00038387"/>
    </source>
</evidence>
<dbReference type="EMBL" id="BDGX01000030">
    <property type="protein sequence ID" value="GAV51148.1"/>
    <property type="molecule type" value="Genomic_DNA"/>
</dbReference>
<dbReference type="InterPro" id="IPR048883">
    <property type="entry name" value="Nup188_N-subdom_III"/>
</dbReference>
<keyword evidence="2" id="KW-0813">Transport</keyword>
<evidence type="ECO:0000256" key="4">
    <source>
        <dbReference type="ARBA" id="ARBA00022927"/>
    </source>
</evidence>
<reference evidence="13 14" key="1">
    <citation type="submission" date="2016-08" db="EMBL/GenBank/DDBJ databases">
        <title>Draft genome sequence of allopolyploid Zygosaccharomyces rouxii.</title>
        <authorList>
            <person name="Watanabe J."/>
            <person name="Uehara K."/>
            <person name="Mogi Y."/>
            <person name="Tsukioka Y."/>
        </authorList>
    </citation>
    <scope>NUCLEOTIDE SEQUENCE [LARGE SCALE GENOMIC DNA]</scope>
    <source>
        <strain evidence="13 14">NBRC 110957</strain>
    </source>
</reference>
<protein>
    <recommendedName>
        <fullName evidence="9">Nucleoporin NUP188</fullName>
    </recommendedName>
</protein>
<dbReference type="InterPro" id="IPR044840">
    <property type="entry name" value="Nup188"/>
</dbReference>
<dbReference type="InterPro" id="IPR018864">
    <property type="entry name" value="Nucleoporin_Nup188_N"/>
</dbReference>
<comment type="similarity">
    <text evidence="8">Belongs to the Nup188 family.</text>
</comment>
<comment type="subcellular location">
    <subcellularLocation>
        <location evidence="1">Nucleus</location>
        <location evidence="1">Nuclear pore complex</location>
    </subcellularLocation>
</comment>
<keyword evidence="4" id="KW-0653">Protein transport</keyword>
<gene>
    <name evidence="13" type="ORF">ZYGR_0AD03310</name>
</gene>
<evidence type="ECO:0000256" key="2">
    <source>
        <dbReference type="ARBA" id="ARBA00022448"/>
    </source>
</evidence>
<keyword evidence="3" id="KW-0509">mRNA transport</keyword>
<evidence type="ECO:0000313" key="14">
    <source>
        <dbReference type="Proteomes" id="UP000187013"/>
    </source>
</evidence>
<evidence type="ECO:0000256" key="3">
    <source>
        <dbReference type="ARBA" id="ARBA00022816"/>
    </source>
</evidence>
<dbReference type="GO" id="GO:0031990">
    <property type="term" value="P:mRNA export from nucleus in response to heat stress"/>
    <property type="evidence" value="ECO:0007669"/>
    <property type="project" value="EnsemblFungi"/>
</dbReference>
<evidence type="ECO:0000256" key="7">
    <source>
        <dbReference type="ARBA" id="ARBA00023242"/>
    </source>
</evidence>
<dbReference type="GO" id="GO:0017056">
    <property type="term" value="F:structural constituent of nuclear pore"/>
    <property type="evidence" value="ECO:0007669"/>
    <property type="project" value="EnsemblFungi"/>
</dbReference>
<evidence type="ECO:0000259" key="11">
    <source>
        <dbReference type="Pfam" id="PF18378"/>
    </source>
</evidence>
<organism evidence="13 14">
    <name type="scientific">Zygosaccharomyces rouxii</name>
    <dbReference type="NCBI Taxonomy" id="4956"/>
    <lineage>
        <taxon>Eukaryota</taxon>
        <taxon>Fungi</taxon>
        <taxon>Dikarya</taxon>
        <taxon>Ascomycota</taxon>
        <taxon>Saccharomycotina</taxon>
        <taxon>Saccharomycetes</taxon>
        <taxon>Saccharomycetales</taxon>
        <taxon>Saccharomycetaceae</taxon>
        <taxon>Zygosaccharomyces</taxon>
    </lineage>
</organism>
<comment type="caution">
    <text evidence="13">The sequence shown here is derived from an EMBL/GenBank/DDBJ whole genome shotgun (WGS) entry which is preliminary data.</text>
</comment>
<dbReference type="PANTHER" id="PTHR31431:SF1">
    <property type="entry name" value="NUCLEOPORIN NUP188"/>
    <property type="match status" value="1"/>
</dbReference>
<name>A0A1Q3A656_ZYGRO</name>
<dbReference type="PANTHER" id="PTHR31431">
    <property type="entry name" value="NUCLEOPORIN NUP188 HOMOLOG"/>
    <property type="match status" value="1"/>
</dbReference>
<dbReference type="Pfam" id="PF18378">
    <property type="entry name" value="Nup188_C"/>
    <property type="match status" value="1"/>
</dbReference>
<dbReference type="Proteomes" id="UP000187013">
    <property type="component" value="Unassembled WGS sequence"/>
</dbReference>
<dbReference type="GO" id="GO:0006606">
    <property type="term" value="P:protein import into nucleus"/>
    <property type="evidence" value="ECO:0007669"/>
    <property type="project" value="EnsemblFungi"/>
</dbReference>
<dbReference type="OrthoDB" id="102511at2759"/>
<keyword evidence="7" id="KW-0539">Nucleus</keyword>
<evidence type="ECO:0000256" key="9">
    <source>
        <dbReference type="ARBA" id="ARBA00040174"/>
    </source>
</evidence>
<dbReference type="eggNOG" id="ENOG502QQFV">
    <property type="taxonomic scope" value="Eukaryota"/>
</dbReference>
<evidence type="ECO:0000313" key="13">
    <source>
        <dbReference type="EMBL" id="GAV51148.1"/>
    </source>
</evidence>
<evidence type="ECO:0000256" key="5">
    <source>
        <dbReference type="ARBA" id="ARBA00023010"/>
    </source>
</evidence>
<dbReference type="GO" id="GO:0044611">
    <property type="term" value="C:nuclear pore inner ring"/>
    <property type="evidence" value="ECO:0007669"/>
    <property type="project" value="EnsemblFungi"/>
</dbReference>
<feature type="domain" description="Nucleoporin Nup188 N-terminal" evidence="10">
    <location>
        <begin position="36"/>
        <end position="476"/>
    </location>
</feature>
<feature type="domain" description="Nuclear pore protein Nup188 C-terminal" evidence="11">
    <location>
        <begin position="1272"/>
        <end position="1601"/>
    </location>
</feature>
<keyword evidence="5" id="KW-0811">Translocation</keyword>
<accession>A0A1Q3A656</accession>
<dbReference type="Pfam" id="PF10487">
    <property type="entry name" value="Nup188_N"/>
    <property type="match status" value="1"/>
</dbReference>
<dbReference type="InterPro" id="IPR041634">
    <property type="entry name" value="Nup188_C"/>
</dbReference>
<feature type="domain" description="Nucleoporin Nup188 N-terminal subdomain III" evidence="12">
    <location>
        <begin position="533"/>
        <end position="948"/>
    </location>
</feature>
<dbReference type="OMA" id="HSWKFFA"/>
<dbReference type="Gene3D" id="1.25.10.70">
    <property type="match status" value="1"/>
</dbReference>
<evidence type="ECO:0000259" key="12">
    <source>
        <dbReference type="Pfam" id="PF21093"/>
    </source>
</evidence>
<dbReference type="Pfam" id="PF21093">
    <property type="entry name" value="Nup188_N-subdom_III"/>
    <property type="match status" value="1"/>
</dbReference>
<evidence type="ECO:0000256" key="1">
    <source>
        <dbReference type="ARBA" id="ARBA00004567"/>
    </source>
</evidence>
<proteinExistence type="inferred from homology"/>